<sequence length="94" mass="10485">MAIPADSPAERHIVHHKSLLSAVTETDEPEESQDKPEPEPEPPSKSQPEHRPQLQFSTMAHNEAAFIMDVKRSEGVHVEMYSKIEGFPVGGWAN</sequence>
<dbReference type="EMBL" id="CAUWAG010000018">
    <property type="protein sequence ID" value="CAJ2511383.1"/>
    <property type="molecule type" value="Genomic_DNA"/>
</dbReference>
<evidence type="ECO:0000313" key="3">
    <source>
        <dbReference type="Proteomes" id="UP001295740"/>
    </source>
</evidence>
<evidence type="ECO:0000313" key="2">
    <source>
        <dbReference type="EMBL" id="CAJ2511383.1"/>
    </source>
</evidence>
<dbReference type="AlphaFoldDB" id="A0AAI8VVU6"/>
<keyword evidence="3" id="KW-1185">Reference proteome</keyword>
<gene>
    <name evidence="2" type="ORF">KHLLAP_LOCUS11851</name>
</gene>
<name>A0AAI8VVU6_9PEZI</name>
<feature type="region of interest" description="Disordered" evidence="1">
    <location>
        <begin position="1"/>
        <end position="59"/>
    </location>
</feature>
<dbReference type="Proteomes" id="UP001295740">
    <property type="component" value="Unassembled WGS sequence"/>
</dbReference>
<organism evidence="2 3">
    <name type="scientific">Anthostomella pinea</name>
    <dbReference type="NCBI Taxonomy" id="933095"/>
    <lineage>
        <taxon>Eukaryota</taxon>
        <taxon>Fungi</taxon>
        <taxon>Dikarya</taxon>
        <taxon>Ascomycota</taxon>
        <taxon>Pezizomycotina</taxon>
        <taxon>Sordariomycetes</taxon>
        <taxon>Xylariomycetidae</taxon>
        <taxon>Xylariales</taxon>
        <taxon>Xylariaceae</taxon>
        <taxon>Anthostomella</taxon>
    </lineage>
</organism>
<accession>A0AAI8VVU6</accession>
<proteinExistence type="predicted"/>
<protein>
    <submittedName>
        <fullName evidence="2">Uu.00g070080.m01.CDS01</fullName>
    </submittedName>
</protein>
<reference evidence="2" key="1">
    <citation type="submission" date="2023-10" db="EMBL/GenBank/DDBJ databases">
        <authorList>
            <person name="Hackl T."/>
        </authorList>
    </citation>
    <scope>NUCLEOTIDE SEQUENCE</scope>
</reference>
<evidence type="ECO:0000256" key="1">
    <source>
        <dbReference type="SAM" id="MobiDB-lite"/>
    </source>
</evidence>
<comment type="caution">
    <text evidence="2">The sequence shown here is derived from an EMBL/GenBank/DDBJ whole genome shotgun (WGS) entry which is preliminary data.</text>
</comment>